<comment type="caution">
    <text evidence="8">The sequence shown here is derived from an EMBL/GenBank/DDBJ whole genome shotgun (WGS) entry which is preliminary data.</text>
</comment>
<evidence type="ECO:0000313" key="9">
    <source>
        <dbReference type="Proteomes" id="UP001204151"/>
    </source>
</evidence>
<accession>A0ABT1ZU95</accession>
<sequence>MKRYAILALLPLTALLGACAGPSNSASVYSSAQTMNEQIVRMGTVESVRNVTIANPESGVGTMTGAALGGLGGSQVGHGNGSAAVGIIGAVAGGIIGNHVENQANNRPGFEITVKLDNGELRSITQAADEMFRPGERVRLLSNGYTTRVTH</sequence>
<keyword evidence="9" id="KW-1185">Reference proteome</keyword>
<evidence type="ECO:0000256" key="2">
    <source>
        <dbReference type="ARBA" id="ARBA00022729"/>
    </source>
</evidence>
<dbReference type="InterPro" id="IPR051407">
    <property type="entry name" value="Bact_OM_lipoprot/Surf_antigen"/>
</dbReference>
<dbReference type="RefSeq" id="WP_258818009.1">
    <property type="nucleotide sequence ID" value="NZ_JANUGW010000013.1"/>
</dbReference>
<organism evidence="8 9">
    <name type="scientific">Massilia pinisoli</name>
    <dbReference type="NCBI Taxonomy" id="1772194"/>
    <lineage>
        <taxon>Bacteria</taxon>
        <taxon>Pseudomonadati</taxon>
        <taxon>Pseudomonadota</taxon>
        <taxon>Betaproteobacteria</taxon>
        <taxon>Burkholderiales</taxon>
        <taxon>Oxalobacteraceae</taxon>
        <taxon>Telluria group</taxon>
        <taxon>Massilia</taxon>
    </lineage>
</organism>
<evidence type="ECO:0000256" key="5">
    <source>
        <dbReference type="ARBA" id="ARBA00023288"/>
    </source>
</evidence>
<evidence type="ECO:0000256" key="1">
    <source>
        <dbReference type="ARBA" id="ARBA00004459"/>
    </source>
</evidence>
<dbReference type="PANTHER" id="PTHR35603">
    <property type="match status" value="1"/>
</dbReference>
<dbReference type="InterPro" id="IPR008816">
    <property type="entry name" value="Gly_zipper_2TM_dom"/>
</dbReference>
<keyword evidence="2 6" id="KW-0732">Signal</keyword>
<feature type="domain" description="Glycine zipper 2TM" evidence="7">
    <location>
        <begin position="61"/>
        <end position="100"/>
    </location>
</feature>
<protein>
    <submittedName>
        <fullName evidence="8">Glycine zipper 2TM domain-containing protein</fullName>
    </submittedName>
</protein>
<dbReference type="Proteomes" id="UP001204151">
    <property type="component" value="Unassembled WGS sequence"/>
</dbReference>
<evidence type="ECO:0000256" key="3">
    <source>
        <dbReference type="ARBA" id="ARBA00023136"/>
    </source>
</evidence>
<proteinExistence type="predicted"/>
<dbReference type="EMBL" id="JANUGW010000013">
    <property type="protein sequence ID" value="MCS0583426.1"/>
    <property type="molecule type" value="Genomic_DNA"/>
</dbReference>
<evidence type="ECO:0000259" key="7">
    <source>
        <dbReference type="Pfam" id="PF05433"/>
    </source>
</evidence>
<keyword evidence="4" id="KW-0564">Palmitate</keyword>
<gene>
    <name evidence="8" type="ORF">NX784_17690</name>
</gene>
<feature type="signal peptide" evidence="6">
    <location>
        <begin position="1"/>
        <end position="20"/>
    </location>
</feature>
<reference evidence="8 9" key="1">
    <citation type="submission" date="2022-08" db="EMBL/GenBank/DDBJ databases">
        <title>Reclassification of Massilia species as members of the genera Telluria, Duganella, Pseudoduganella, Mokoshia gen. nov. and Zemynaea gen. nov. using orthogonal and non-orthogonal genome-based approaches.</title>
        <authorList>
            <person name="Bowman J.P."/>
        </authorList>
    </citation>
    <scope>NUCLEOTIDE SEQUENCE [LARGE SCALE GENOMIC DNA]</scope>
    <source>
        <strain evidence="8 9">JCM 31316</strain>
    </source>
</reference>
<name>A0ABT1ZU95_9BURK</name>
<keyword evidence="5" id="KW-0449">Lipoprotein</keyword>
<feature type="chain" id="PRO_5046939839" evidence="6">
    <location>
        <begin position="21"/>
        <end position="151"/>
    </location>
</feature>
<dbReference type="PROSITE" id="PS51257">
    <property type="entry name" value="PROKAR_LIPOPROTEIN"/>
    <property type="match status" value="1"/>
</dbReference>
<evidence type="ECO:0000256" key="4">
    <source>
        <dbReference type="ARBA" id="ARBA00023139"/>
    </source>
</evidence>
<keyword evidence="3" id="KW-0472">Membrane</keyword>
<dbReference type="Pfam" id="PF05433">
    <property type="entry name" value="Rick_17kDa_Anti"/>
    <property type="match status" value="1"/>
</dbReference>
<comment type="subcellular location">
    <subcellularLocation>
        <location evidence="1">Cell outer membrane</location>
        <topology evidence="1">Lipid-anchor</topology>
    </subcellularLocation>
</comment>
<evidence type="ECO:0000256" key="6">
    <source>
        <dbReference type="SAM" id="SignalP"/>
    </source>
</evidence>
<dbReference type="PANTHER" id="PTHR35603:SF1">
    <property type="entry name" value="OUTER MEMBRANE LIPOPROTEIN SLYB"/>
    <property type="match status" value="1"/>
</dbReference>
<evidence type="ECO:0000313" key="8">
    <source>
        <dbReference type="EMBL" id="MCS0583426.1"/>
    </source>
</evidence>